<gene>
    <name evidence="2" type="ORF">S03H2_55853</name>
</gene>
<organism evidence="2">
    <name type="scientific">marine sediment metagenome</name>
    <dbReference type="NCBI Taxonomy" id="412755"/>
    <lineage>
        <taxon>unclassified sequences</taxon>
        <taxon>metagenomes</taxon>
        <taxon>ecological metagenomes</taxon>
    </lineage>
</organism>
<accession>X1KNL9</accession>
<evidence type="ECO:0000313" key="2">
    <source>
        <dbReference type="EMBL" id="GAH83608.1"/>
    </source>
</evidence>
<feature type="transmembrane region" description="Helical" evidence="1">
    <location>
        <begin position="12"/>
        <end position="30"/>
    </location>
</feature>
<dbReference type="EMBL" id="BARU01035714">
    <property type="protein sequence ID" value="GAH83608.1"/>
    <property type="molecule type" value="Genomic_DNA"/>
</dbReference>
<proteinExistence type="predicted"/>
<feature type="non-terminal residue" evidence="2">
    <location>
        <position position="1"/>
    </location>
</feature>
<comment type="caution">
    <text evidence="2">The sequence shown here is derived from an EMBL/GenBank/DDBJ whole genome shotgun (WGS) entry which is preliminary data.</text>
</comment>
<feature type="transmembrane region" description="Helical" evidence="1">
    <location>
        <begin position="36"/>
        <end position="60"/>
    </location>
</feature>
<keyword evidence="1" id="KW-0472">Membrane</keyword>
<name>X1KNL9_9ZZZZ</name>
<sequence>INIMTIVMLRRIISAMGTYLSIMHLALLIAQLVAELLVVILIVTEIAMVAMLIGMTLVMLERV</sequence>
<protein>
    <submittedName>
        <fullName evidence="2">Uncharacterized protein</fullName>
    </submittedName>
</protein>
<keyword evidence="1" id="KW-0812">Transmembrane</keyword>
<reference evidence="2" key="1">
    <citation type="journal article" date="2014" name="Front. Microbiol.">
        <title>High frequency of phylogenetically diverse reductive dehalogenase-homologous genes in deep subseafloor sedimentary metagenomes.</title>
        <authorList>
            <person name="Kawai M."/>
            <person name="Futagami T."/>
            <person name="Toyoda A."/>
            <person name="Takaki Y."/>
            <person name="Nishi S."/>
            <person name="Hori S."/>
            <person name="Arai W."/>
            <person name="Tsubouchi T."/>
            <person name="Morono Y."/>
            <person name="Uchiyama I."/>
            <person name="Ito T."/>
            <person name="Fujiyama A."/>
            <person name="Inagaki F."/>
            <person name="Takami H."/>
        </authorList>
    </citation>
    <scope>NUCLEOTIDE SEQUENCE</scope>
    <source>
        <strain evidence="2">Expedition CK06-06</strain>
    </source>
</reference>
<evidence type="ECO:0000256" key="1">
    <source>
        <dbReference type="SAM" id="Phobius"/>
    </source>
</evidence>
<dbReference type="AlphaFoldDB" id="X1KNL9"/>
<keyword evidence="1" id="KW-1133">Transmembrane helix</keyword>